<evidence type="ECO:0000313" key="3">
    <source>
        <dbReference type="EMBL" id="MEL3970788.1"/>
    </source>
</evidence>
<dbReference type="Gene3D" id="2.60.40.1930">
    <property type="match status" value="1"/>
</dbReference>
<protein>
    <submittedName>
        <fullName evidence="3">N,N-dimethylformamidase beta subunit family domain-containing protein</fullName>
    </submittedName>
</protein>
<feature type="signal peptide" evidence="1">
    <location>
        <begin position="1"/>
        <end position="22"/>
    </location>
</feature>
<dbReference type="InterPro" id="IPR007253">
    <property type="entry name" value="Cell_wall-bd_2"/>
</dbReference>
<dbReference type="PANTHER" id="PTHR30032:SF8">
    <property type="entry name" value="GERMINATION-SPECIFIC N-ACETYLMURAMOYL-L-ALANINE AMIDASE"/>
    <property type="match status" value="1"/>
</dbReference>
<dbReference type="EMBL" id="JBBYAF010000001">
    <property type="protein sequence ID" value="MEL3970788.1"/>
    <property type="molecule type" value="Genomic_DNA"/>
</dbReference>
<comment type="caution">
    <text evidence="3">The sequence shown here is derived from an EMBL/GenBank/DDBJ whole genome shotgun (WGS) entry which is preliminary data.</text>
</comment>
<dbReference type="RefSeq" id="WP_341979351.1">
    <property type="nucleotide sequence ID" value="NZ_JBBYAF010000001.1"/>
</dbReference>
<proteinExistence type="predicted"/>
<dbReference type="InterPro" id="IPR046540">
    <property type="entry name" value="DMFA2_C"/>
</dbReference>
<keyword evidence="1" id="KW-0732">Signal</keyword>
<dbReference type="Proteomes" id="UP001389717">
    <property type="component" value="Unassembled WGS sequence"/>
</dbReference>
<accession>A0ABU9K745</accession>
<keyword evidence="4" id="KW-1185">Reference proteome</keyword>
<dbReference type="PANTHER" id="PTHR30032">
    <property type="entry name" value="N-ACETYLMURAMOYL-L-ALANINE AMIDASE-RELATED"/>
    <property type="match status" value="1"/>
</dbReference>
<evidence type="ECO:0000259" key="2">
    <source>
        <dbReference type="Pfam" id="PF20254"/>
    </source>
</evidence>
<dbReference type="Pfam" id="PF20254">
    <property type="entry name" value="DMFA2_C"/>
    <property type="match status" value="1"/>
</dbReference>
<organism evidence="3 4">
    <name type="scientific">Rossellomorea oryzaecorticis</name>
    <dbReference type="NCBI Taxonomy" id="1396505"/>
    <lineage>
        <taxon>Bacteria</taxon>
        <taxon>Bacillati</taxon>
        <taxon>Bacillota</taxon>
        <taxon>Bacilli</taxon>
        <taxon>Bacillales</taxon>
        <taxon>Bacillaceae</taxon>
        <taxon>Rossellomorea</taxon>
    </lineage>
</organism>
<dbReference type="Pfam" id="PF04122">
    <property type="entry name" value="CW_binding_2"/>
    <property type="match status" value="3"/>
</dbReference>
<feature type="domain" description="N,N-dimethylformamidase beta subunit-like C-terminal" evidence="2">
    <location>
        <begin position="357"/>
        <end position="706"/>
    </location>
</feature>
<name>A0ABU9K745_9BACI</name>
<feature type="chain" id="PRO_5045727512" evidence="1">
    <location>
        <begin position="23"/>
        <end position="724"/>
    </location>
</feature>
<sequence>MKKVKILFLLLFLLTLGSEASAQENEVDRLGGKDRFEVAVNVSKKGWGESQTVYLVNYLAFADALSATPLAYQSNAPILLTHANSLTSTTKDELIRLKPSKVVLVGGPASVSQKVVEDLNKIGIRDIHRIGGKDRYDVSANVANNLHTNDTAVIATGMTFADALSAAPYAARNSYPILLTRKSDIPASVSQFLKNKKFTSTIIMGGEGSVGKEVAGKLPNPERIGGSDRYAVAANLIRQKNIPADETFVATGLSFADALTGSVLAAKENNPILLTRADSMPVDTKKIIEEKKIKNYILLGGPASVQEEILNDYSDALIIENNHTIEGYTDKPSYSAGQTIDFKVHTLQPTFSLEVRRFGKEDSVVFEKVELTGTKQNYRKYSYKYGAGWATSYSFQVPSDWKSGLYGARVYDQSGEEFYIMFTIKNSSSTKPKIAVLANNFTWEAYNLWGGGSYYGYKINDGTNRKYAQIVNFQRPNPTINPYKDSIHLPFAEKFLLSWLEKNGYSYDVISEYDLHHQPGILQQYETLALNSHSEYWTREMYNGFESFLNKGGNVLNLSANSIYWKVAVKGDQMEVRKDRGYHTLTNEKGGLWRDLSRPESKHLGVAYNYLGYGTYTPYKVERPDHWIFKNTGLKTGELIGETGVNGRGAAGGETDKITPHTPKNFVRLAKGQNPNQGGSDMIYYDTPYGGGVFSVGSLTFTGTLESDKDISQMVKNVLNHFHK</sequence>
<dbReference type="Gene3D" id="3.40.50.12090">
    <property type="match status" value="3"/>
</dbReference>
<evidence type="ECO:0000313" key="4">
    <source>
        <dbReference type="Proteomes" id="UP001389717"/>
    </source>
</evidence>
<reference evidence="3 4" key="1">
    <citation type="submission" date="2024-04" db="EMBL/GenBank/DDBJ databases">
        <title>Bacillus oryzaecorticis sp. nov., a moderately halophilic bacterium isolated from rice husks.</title>
        <authorList>
            <person name="Zhu H.-S."/>
        </authorList>
    </citation>
    <scope>NUCLEOTIDE SEQUENCE [LARGE SCALE GENOMIC DNA]</scope>
    <source>
        <strain evidence="3 4">ZC255</strain>
    </source>
</reference>
<evidence type="ECO:0000256" key="1">
    <source>
        <dbReference type="SAM" id="SignalP"/>
    </source>
</evidence>
<dbReference type="InterPro" id="IPR051922">
    <property type="entry name" value="Bact_Sporulation_Assoc"/>
</dbReference>
<gene>
    <name evidence="3" type="ORF">AAEO50_00710</name>
</gene>